<evidence type="ECO:0000313" key="1">
    <source>
        <dbReference type="EMBL" id="KIJ10215.1"/>
    </source>
</evidence>
<gene>
    <name evidence="1" type="ORF">PAXINDRAFT_16723</name>
</gene>
<name>A0A0C9T3P5_PAXIN</name>
<reference evidence="2" key="2">
    <citation type="submission" date="2015-01" db="EMBL/GenBank/DDBJ databases">
        <title>Evolutionary Origins and Diversification of the Mycorrhizal Mutualists.</title>
        <authorList>
            <consortium name="DOE Joint Genome Institute"/>
            <consortium name="Mycorrhizal Genomics Consortium"/>
            <person name="Kohler A."/>
            <person name="Kuo A."/>
            <person name="Nagy L.G."/>
            <person name="Floudas D."/>
            <person name="Copeland A."/>
            <person name="Barry K.W."/>
            <person name="Cichocki N."/>
            <person name="Veneault-Fourrey C."/>
            <person name="LaButti K."/>
            <person name="Lindquist E.A."/>
            <person name="Lipzen A."/>
            <person name="Lundell T."/>
            <person name="Morin E."/>
            <person name="Murat C."/>
            <person name="Riley R."/>
            <person name="Ohm R."/>
            <person name="Sun H."/>
            <person name="Tunlid A."/>
            <person name="Henrissat B."/>
            <person name="Grigoriev I.V."/>
            <person name="Hibbett D.S."/>
            <person name="Martin F."/>
        </authorList>
    </citation>
    <scope>NUCLEOTIDE SEQUENCE [LARGE SCALE GENOMIC DNA]</scope>
    <source>
        <strain evidence="2">ATCC 200175</strain>
    </source>
</reference>
<accession>A0A0C9T3P5</accession>
<organism evidence="1 2">
    <name type="scientific">Paxillus involutus ATCC 200175</name>
    <dbReference type="NCBI Taxonomy" id="664439"/>
    <lineage>
        <taxon>Eukaryota</taxon>
        <taxon>Fungi</taxon>
        <taxon>Dikarya</taxon>
        <taxon>Basidiomycota</taxon>
        <taxon>Agaricomycotina</taxon>
        <taxon>Agaricomycetes</taxon>
        <taxon>Agaricomycetidae</taxon>
        <taxon>Boletales</taxon>
        <taxon>Paxilineae</taxon>
        <taxon>Paxillaceae</taxon>
        <taxon>Paxillus</taxon>
    </lineage>
</organism>
<dbReference type="HOGENOM" id="CLU_1917705_0_0_1"/>
<proteinExistence type="predicted"/>
<dbReference type="Proteomes" id="UP000053647">
    <property type="component" value="Unassembled WGS sequence"/>
</dbReference>
<evidence type="ECO:0000313" key="2">
    <source>
        <dbReference type="Proteomes" id="UP000053647"/>
    </source>
</evidence>
<sequence>MPVELAGGYVLELSQAREWAEKFFPSIQWGVNDLVFHMDIQRHLNEYYKDDDERDRCLCIWWEESQEGDKDTGIFFPVAWTECEYGTRDNHYHFEEGDEALAVKKQLFGAVEAKLSYSVESIRFVTIFEPDETHEWY</sequence>
<protein>
    <submittedName>
        <fullName evidence="1">Uncharacterized protein</fullName>
    </submittedName>
</protein>
<dbReference type="EMBL" id="KN819412">
    <property type="protein sequence ID" value="KIJ10215.1"/>
    <property type="molecule type" value="Genomic_DNA"/>
</dbReference>
<reference evidence="1 2" key="1">
    <citation type="submission" date="2014-06" db="EMBL/GenBank/DDBJ databases">
        <authorList>
            <consortium name="DOE Joint Genome Institute"/>
            <person name="Kuo A."/>
            <person name="Kohler A."/>
            <person name="Nagy L.G."/>
            <person name="Floudas D."/>
            <person name="Copeland A."/>
            <person name="Barry K.W."/>
            <person name="Cichocki N."/>
            <person name="Veneault-Fourrey C."/>
            <person name="LaButti K."/>
            <person name="Lindquist E.A."/>
            <person name="Lipzen A."/>
            <person name="Lundell T."/>
            <person name="Morin E."/>
            <person name="Murat C."/>
            <person name="Sun H."/>
            <person name="Tunlid A."/>
            <person name="Henrissat B."/>
            <person name="Grigoriev I.V."/>
            <person name="Hibbett D.S."/>
            <person name="Martin F."/>
            <person name="Nordberg H.P."/>
            <person name="Cantor M.N."/>
            <person name="Hua S.X."/>
        </authorList>
    </citation>
    <scope>NUCLEOTIDE SEQUENCE [LARGE SCALE GENOMIC DNA]</scope>
    <source>
        <strain evidence="1 2">ATCC 200175</strain>
    </source>
</reference>
<dbReference type="AlphaFoldDB" id="A0A0C9T3P5"/>
<keyword evidence="2" id="KW-1185">Reference proteome</keyword>
<dbReference type="OrthoDB" id="2690846at2759"/>